<dbReference type="Pfam" id="PF16069">
    <property type="entry name" value="DUF4811"/>
    <property type="match status" value="1"/>
</dbReference>
<evidence type="ECO:0000313" key="3">
    <source>
        <dbReference type="Proteomes" id="UP000321569"/>
    </source>
</evidence>
<keyword evidence="1" id="KW-1133">Transmembrane helix</keyword>
<dbReference type="STRING" id="1423795.FD12_GL001993"/>
<protein>
    <submittedName>
        <fullName evidence="2">DUF4811 domain-containing protein</fullName>
    </submittedName>
</protein>
<keyword evidence="1" id="KW-0812">Transmembrane</keyword>
<comment type="caution">
    <text evidence="2">The sequence shown here is derived from an EMBL/GenBank/DDBJ whole genome shotgun (WGS) entry which is preliminary data.</text>
</comment>
<keyword evidence="1" id="KW-0472">Membrane</keyword>
<dbReference type="OrthoDB" id="2249491at2"/>
<gene>
    <name evidence="2" type="ORF">LRA02_20210</name>
</gene>
<dbReference type="EMBL" id="BKAM01000054">
    <property type="protein sequence ID" value="GEP73153.1"/>
    <property type="molecule type" value="Genomic_DNA"/>
</dbReference>
<evidence type="ECO:0000313" key="2">
    <source>
        <dbReference type="EMBL" id="GEP73153.1"/>
    </source>
</evidence>
<dbReference type="Proteomes" id="UP000321569">
    <property type="component" value="Unassembled WGS sequence"/>
</dbReference>
<name>A0A512PPM8_9LACO</name>
<dbReference type="RefSeq" id="WP_054747745.1">
    <property type="nucleotide sequence ID" value="NZ_BKAM01000054.1"/>
</dbReference>
<organism evidence="2 3">
    <name type="scientific">Lentilactobacillus rapi</name>
    <dbReference type="NCBI Taxonomy" id="481723"/>
    <lineage>
        <taxon>Bacteria</taxon>
        <taxon>Bacillati</taxon>
        <taxon>Bacillota</taxon>
        <taxon>Bacilli</taxon>
        <taxon>Lactobacillales</taxon>
        <taxon>Lactobacillaceae</taxon>
        <taxon>Lentilactobacillus</taxon>
    </lineage>
</organism>
<dbReference type="AlphaFoldDB" id="A0A512PPM8"/>
<accession>A0A512PPM8</accession>
<reference evidence="2 3" key="1">
    <citation type="submission" date="2019-07" db="EMBL/GenBank/DDBJ databases">
        <title>Whole genome shotgun sequence of Lactobacillus rapi NBRC 109618.</title>
        <authorList>
            <person name="Hosoyama A."/>
            <person name="Uohara A."/>
            <person name="Ohji S."/>
            <person name="Ichikawa N."/>
        </authorList>
    </citation>
    <scope>NUCLEOTIDE SEQUENCE [LARGE SCALE GENOMIC DNA]</scope>
    <source>
        <strain evidence="2 3">NBRC 109618</strain>
    </source>
</reference>
<dbReference type="InterPro" id="IPR032083">
    <property type="entry name" value="DUF4811"/>
</dbReference>
<sequence length="239" mass="26942">MILATLVISVVLGFVFFIYIENKTWSNILTAIAIIGAVLSTFYIIKNDHDHYGMKQVTEQTAQPIYSVGKSKQMQMVLYQPIGTADKKQVYIYQKSADAKKKSHTRAKDDTTNKVVRINGESKMVTKTTRWEYKNKAAKLWFGIADEGNKLVKQHNILYINKDWLVLSTTQAKALQKKMADKAYQAQLKTAGKAFVTKQVMAAMQKNPRMSAADRAKLVKQATAEFQAQAVKKLIASLK</sequence>
<proteinExistence type="predicted"/>
<evidence type="ECO:0000256" key="1">
    <source>
        <dbReference type="SAM" id="Phobius"/>
    </source>
</evidence>
<feature type="transmembrane region" description="Helical" evidence="1">
    <location>
        <begin position="27"/>
        <end position="45"/>
    </location>
</feature>